<gene>
    <name evidence="1" type="ORF">FZC84_05245</name>
</gene>
<dbReference type="AlphaFoldDB" id="A0A5D4MH84"/>
<comment type="caution">
    <text evidence="1">The sequence shown here is derived from an EMBL/GenBank/DDBJ whole genome shotgun (WGS) entry which is preliminary data.</text>
</comment>
<dbReference type="Proteomes" id="UP000325182">
    <property type="component" value="Unassembled WGS sequence"/>
</dbReference>
<evidence type="ECO:0000313" key="2">
    <source>
        <dbReference type="Proteomes" id="UP000325182"/>
    </source>
</evidence>
<protein>
    <submittedName>
        <fullName evidence="1">Uncharacterized protein</fullName>
    </submittedName>
</protein>
<accession>A0A5D4MH84</accession>
<dbReference type="RefSeq" id="WP_187444301.1">
    <property type="nucleotide sequence ID" value="NZ_VTEG01000002.1"/>
</dbReference>
<proteinExistence type="predicted"/>
<sequence length="150" mass="15920">MIEQANSSIEPHGIAGVKRFLNSMHAGKRSESGGSSIERAIPSIDHSKSLIEPAKSSIGCQNSLIEQANSSIEPHGIAGVKRFLTSMHAGKRSVSPDSSIERVIPSIDHSKSLIEPAKSSIGCQNSLIEQANSSIEPQLRSANLAGRPTR</sequence>
<evidence type="ECO:0000313" key="1">
    <source>
        <dbReference type="EMBL" id="TYS00897.1"/>
    </source>
</evidence>
<dbReference type="EMBL" id="VTEG01000002">
    <property type="protein sequence ID" value="TYS00897.1"/>
    <property type="molecule type" value="Genomic_DNA"/>
</dbReference>
<name>A0A5D4MH84_9BACI</name>
<reference evidence="1 2" key="1">
    <citation type="submission" date="2019-08" db="EMBL/GenBank/DDBJ databases">
        <title>Bacillus genomes from the desert of Cuatro Cienegas, Coahuila.</title>
        <authorList>
            <person name="Olmedo-Alvarez G."/>
        </authorList>
    </citation>
    <scope>NUCLEOTIDE SEQUENCE [LARGE SCALE GENOMIC DNA]</scope>
    <source>
        <strain evidence="1 2">CH128b_4D</strain>
    </source>
</reference>
<organism evidence="1 2">
    <name type="scientific">Rossellomorea vietnamensis</name>
    <dbReference type="NCBI Taxonomy" id="218284"/>
    <lineage>
        <taxon>Bacteria</taxon>
        <taxon>Bacillati</taxon>
        <taxon>Bacillota</taxon>
        <taxon>Bacilli</taxon>
        <taxon>Bacillales</taxon>
        <taxon>Bacillaceae</taxon>
        <taxon>Rossellomorea</taxon>
    </lineage>
</organism>